<gene>
    <name evidence="1" type="ORF">EPUL_001053</name>
</gene>
<organism evidence="1 2">
    <name type="scientific">Erysiphe pulchra</name>
    <dbReference type="NCBI Taxonomy" id="225359"/>
    <lineage>
        <taxon>Eukaryota</taxon>
        <taxon>Fungi</taxon>
        <taxon>Dikarya</taxon>
        <taxon>Ascomycota</taxon>
        <taxon>Pezizomycotina</taxon>
        <taxon>Leotiomycetes</taxon>
        <taxon>Erysiphales</taxon>
        <taxon>Erysiphaceae</taxon>
        <taxon>Erysiphe</taxon>
    </lineage>
</organism>
<comment type="caution">
    <text evidence="1">The sequence shown here is derived from an EMBL/GenBank/DDBJ whole genome shotgun (WGS) entry which is preliminary data.</text>
</comment>
<evidence type="ECO:0000313" key="1">
    <source>
        <dbReference type="EMBL" id="POS86891.1"/>
    </source>
</evidence>
<protein>
    <submittedName>
        <fullName evidence="1">Uncharacterized protein</fullName>
    </submittedName>
</protein>
<dbReference type="AlphaFoldDB" id="A0A2S4PXY3"/>
<dbReference type="STRING" id="225359.A0A2S4PXY3"/>
<dbReference type="Proteomes" id="UP000237438">
    <property type="component" value="Unassembled WGS sequence"/>
</dbReference>
<sequence length="377" mass="42744">MSYFEDYSGTKMDTVHEKDVKELETDYYNNVFAVSPQVGESGQVIPNLFNNTLKVDDFFFYGLYSSHTPEKRHLGSYFASKEVPTSQQELENFSSAPKEDAESIGFTELETSSRIHLNDAINMSSFNSTVEHQVVDQLSGIYPRELDYQQMSGSLRTPPFRNSQYYTYSDKTAFSLTPPDYSDQPLSWWGHDSSERATPQYSPFLAISEGTMEEKETKNSSDRFSLKTKLSRESINNNKNIISIQNTKSKQLRHYSSVADISSAYQRRKQLNRHKIGQYRSISPCLQIRKRRSTKGLKATESCVGNGIANCFVNYTPEDSEKILTGVAPSGSNKTKARREREALEKRQKLSQAVLKAVEAVGGDTSGLFEEEFFVPI</sequence>
<proteinExistence type="predicted"/>
<dbReference type="EMBL" id="PEDP01000232">
    <property type="protein sequence ID" value="POS86891.1"/>
    <property type="molecule type" value="Genomic_DNA"/>
</dbReference>
<reference evidence="1 2" key="1">
    <citation type="submission" date="2017-10" db="EMBL/GenBank/DDBJ databases">
        <title>Development of genomic resources for the powdery mildew, Erysiphe pulchra.</title>
        <authorList>
            <person name="Wadl P.A."/>
            <person name="Mack B.M."/>
            <person name="Moore G."/>
            <person name="Beltz S.B."/>
        </authorList>
    </citation>
    <scope>NUCLEOTIDE SEQUENCE [LARGE SCALE GENOMIC DNA]</scope>
    <source>
        <strain evidence="1">Cflorida</strain>
    </source>
</reference>
<dbReference type="OrthoDB" id="2575228at2759"/>
<name>A0A2S4PXY3_9PEZI</name>
<accession>A0A2S4PXY3</accession>
<evidence type="ECO:0000313" key="2">
    <source>
        <dbReference type="Proteomes" id="UP000237438"/>
    </source>
</evidence>
<keyword evidence="2" id="KW-1185">Reference proteome</keyword>